<name>A0A914H2B5_GLORO</name>
<evidence type="ECO:0000313" key="3">
    <source>
        <dbReference type="WBParaSite" id="Gr19_v10_g12583.t2"/>
    </source>
</evidence>
<accession>A0A914H2B5</accession>
<protein>
    <submittedName>
        <fullName evidence="3">MATH domain-containing protein</fullName>
    </submittedName>
</protein>
<dbReference type="InterPro" id="IPR008974">
    <property type="entry name" value="TRAF-like"/>
</dbReference>
<dbReference type="AlphaFoldDB" id="A0A914H2B5"/>
<dbReference type="WBParaSite" id="Gr19_v10_g12583.t2">
    <property type="protein sequence ID" value="Gr19_v10_g12583.t2"/>
    <property type="gene ID" value="Gr19_v10_g12583"/>
</dbReference>
<sequence length="276" mass="32376">MKRLSTTSGDQAKDNTFKRCGQIVFRMPNIKEFSEGHGPKEVLSDAVEYINGLPWRIEINHCDAYIGLYLHCDGDQKRHGLVLSCYFSRQHCFLQQNWGYEHFVEIEELLDSKNGLYDEKEDAVTFKVEVITEEGMPGVRLEDVLRVNEEVVYVNKYLLATVVNPSLYYWRPTRNISELCFLGETPKNGQIFKLMNFLMPSQILNDSFAQCIRTTWTWMMNVLKTFCYWQIVFCWALLRKCGIIGMKEKILEEMTKEDFCEIEELRKGHQKLFGTK</sequence>
<keyword evidence="2" id="KW-1185">Reference proteome</keyword>
<dbReference type="InterPro" id="IPR002083">
    <property type="entry name" value="MATH/TRAF_dom"/>
</dbReference>
<dbReference type="CDD" id="cd00121">
    <property type="entry name" value="MATH"/>
    <property type="match status" value="1"/>
</dbReference>
<reference evidence="3" key="1">
    <citation type="submission" date="2022-11" db="UniProtKB">
        <authorList>
            <consortium name="WormBaseParasite"/>
        </authorList>
    </citation>
    <scope>IDENTIFICATION</scope>
</reference>
<dbReference type="Gene3D" id="2.60.210.10">
    <property type="entry name" value="Apoptosis, Tumor Necrosis Factor Receptor Associated Protein 2, Chain A"/>
    <property type="match status" value="1"/>
</dbReference>
<feature type="domain" description="MATH" evidence="1">
    <location>
        <begin position="30"/>
        <end position="95"/>
    </location>
</feature>
<dbReference type="Proteomes" id="UP000887572">
    <property type="component" value="Unplaced"/>
</dbReference>
<organism evidence="2 3">
    <name type="scientific">Globodera rostochiensis</name>
    <name type="common">Golden nematode worm</name>
    <name type="synonym">Heterodera rostochiensis</name>
    <dbReference type="NCBI Taxonomy" id="31243"/>
    <lineage>
        <taxon>Eukaryota</taxon>
        <taxon>Metazoa</taxon>
        <taxon>Ecdysozoa</taxon>
        <taxon>Nematoda</taxon>
        <taxon>Chromadorea</taxon>
        <taxon>Rhabditida</taxon>
        <taxon>Tylenchina</taxon>
        <taxon>Tylenchomorpha</taxon>
        <taxon>Tylenchoidea</taxon>
        <taxon>Heteroderidae</taxon>
        <taxon>Heteroderinae</taxon>
        <taxon>Globodera</taxon>
    </lineage>
</organism>
<evidence type="ECO:0000313" key="2">
    <source>
        <dbReference type="Proteomes" id="UP000887572"/>
    </source>
</evidence>
<dbReference type="SUPFAM" id="SSF49599">
    <property type="entry name" value="TRAF domain-like"/>
    <property type="match status" value="1"/>
</dbReference>
<proteinExistence type="predicted"/>
<evidence type="ECO:0000259" key="1">
    <source>
        <dbReference type="Pfam" id="PF00917"/>
    </source>
</evidence>
<dbReference type="Pfam" id="PF00917">
    <property type="entry name" value="MATH"/>
    <property type="match status" value="1"/>
</dbReference>